<gene>
    <name evidence="1" type="ORF">NTEN_LOCUS17793</name>
    <name evidence="2" type="ORF">NTEN_LOCUS21153</name>
</gene>
<dbReference type="AlphaFoldDB" id="A0A6H5HHN4"/>
<keyword evidence="3" id="KW-1185">Reference proteome</keyword>
<dbReference type="EMBL" id="CADCXU010026180">
    <property type="protein sequence ID" value="CAB0013182.1"/>
    <property type="molecule type" value="Genomic_DNA"/>
</dbReference>
<reference evidence="2 3" key="1">
    <citation type="submission" date="2020-02" db="EMBL/GenBank/DDBJ databases">
        <authorList>
            <person name="Ferguson B K."/>
        </authorList>
    </citation>
    <scope>NUCLEOTIDE SEQUENCE [LARGE SCALE GENOMIC DNA]</scope>
</reference>
<proteinExistence type="predicted"/>
<evidence type="ECO:0000313" key="3">
    <source>
        <dbReference type="Proteomes" id="UP000479000"/>
    </source>
</evidence>
<protein>
    <submittedName>
        <fullName evidence="2">Uncharacterized protein</fullName>
    </submittedName>
</protein>
<dbReference type="OrthoDB" id="7976202at2759"/>
<feature type="non-terminal residue" evidence="2">
    <location>
        <position position="64"/>
    </location>
</feature>
<organism evidence="2 3">
    <name type="scientific">Nesidiocoris tenuis</name>
    <dbReference type="NCBI Taxonomy" id="355587"/>
    <lineage>
        <taxon>Eukaryota</taxon>
        <taxon>Metazoa</taxon>
        <taxon>Ecdysozoa</taxon>
        <taxon>Arthropoda</taxon>
        <taxon>Hexapoda</taxon>
        <taxon>Insecta</taxon>
        <taxon>Pterygota</taxon>
        <taxon>Neoptera</taxon>
        <taxon>Paraneoptera</taxon>
        <taxon>Hemiptera</taxon>
        <taxon>Heteroptera</taxon>
        <taxon>Panheteroptera</taxon>
        <taxon>Cimicomorpha</taxon>
        <taxon>Miridae</taxon>
        <taxon>Dicyphina</taxon>
        <taxon>Nesidiocoris</taxon>
    </lineage>
</organism>
<name>A0A6H5HHN4_9HEMI</name>
<sequence>MIFCLCSVFQLEKLYIEVLYTIKHKVGASSGQYYQEDLFGYAQRAFGIPPEQHKRAMSIAIEEK</sequence>
<evidence type="ECO:0000313" key="2">
    <source>
        <dbReference type="EMBL" id="CAB0017056.1"/>
    </source>
</evidence>
<dbReference type="EMBL" id="CADCXU010030739">
    <property type="protein sequence ID" value="CAB0017056.1"/>
    <property type="molecule type" value="Genomic_DNA"/>
</dbReference>
<dbReference type="Proteomes" id="UP000479000">
    <property type="component" value="Unassembled WGS sequence"/>
</dbReference>
<evidence type="ECO:0000313" key="1">
    <source>
        <dbReference type="EMBL" id="CAB0013182.1"/>
    </source>
</evidence>
<accession>A0A6H5HHN4</accession>